<name>A0ABM1GBM9_SOLPN</name>
<dbReference type="Pfam" id="PF00098">
    <property type="entry name" value="zf-CCHC"/>
    <property type="match status" value="1"/>
</dbReference>
<dbReference type="GeneID" id="107013320"/>
<evidence type="ECO:0000313" key="5">
    <source>
        <dbReference type="RefSeq" id="XP_015068745.1"/>
    </source>
</evidence>
<gene>
    <name evidence="5" type="primary">LOC107013320</name>
</gene>
<proteinExistence type="predicted"/>
<accession>A0ABM1GBM9</accession>
<dbReference type="Proteomes" id="UP000694930">
    <property type="component" value="Chromosome 3"/>
</dbReference>
<keyword evidence="1" id="KW-0479">Metal-binding</keyword>
<feature type="domain" description="CCHC-type" evidence="3">
    <location>
        <begin position="75"/>
        <end position="90"/>
    </location>
</feature>
<organism evidence="4 5">
    <name type="scientific">Solanum pennellii</name>
    <name type="common">Tomato</name>
    <name type="synonym">Lycopersicon pennellii</name>
    <dbReference type="NCBI Taxonomy" id="28526"/>
    <lineage>
        <taxon>Eukaryota</taxon>
        <taxon>Viridiplantae</taxon>
        <taxon>Streptophyta</taxon>
        <taxon>Embryophyta</taxon>
        <taxon>Tracheophyta</taxon>
        <taxon>Spermatophyta</taxon>
        <taxon>Magnoliopsida</taxon>
        <taxon>eudicotyledons</taxon>
        <taxon>Gunneridae</taxon>
        <taxon>Pentapetalae</taxon>
        <taxon>asterids</taxon>
        <taxon>lamiids</taxon>
        <taxon>Solanales</taxon>
        <taxon>Solanaceae</taxon>
        <taxon>Solanoideae</taxon>
        <taxon>Solaneae</taxon>
        <taxon>Solanum</taxon>
        <taxon>Solanum subgen. Lycopersicon</taxon>
    </lineage>
</organism>
<sequence length="163" mass="18273">MVADRRSMMSLFVAGLSHIPTKEGRAAMLIRDMDISRLMVYMQQVKEEKLRYTEEFKNKKAKTGNESGSKKSQGCFKCGQEGHFIKECPKNRQGSGNQDNRAQSSSVAPPDRDAPREATSSTGEGENRLYAITSRHEQENSPNIVTCMIKVFTFDVYALLDLG</sequence>
<dbReference type="SUPFAM" id="SSF57756">
    <property type="entry name" value="Retrovirus zinc finger-like domains"/>
    <property type="match status" value="1"/>
</dbReference>
<keyword evidence="1" id="KW-0863">Zinc-finger</keyword>
<reference evidence="5" key="2">
    <citation type="submission" date="2025-08" db="UniProtKB">
        <authorList>
            <consortium name="RefSeq"/>
        </authorList>
    </citation>
    <scope>IDENTIFICATION</scope>
</reference>
<dbReference type="PROSITE" id="PS50158">
    <property type="entry name" value="ZF_CCHC"/>
    <property type="match status" value="1"/>
</dbReference>
<feature type="region of interest" description="Disordered" evidence="2">
    <location>
        <begin position="87"/>
        <end position="127"/>
    </location>
</feature>
<keyword evidence="4" id="KW-1185">Reference proteome</keyword>
<dbReference type="RefSeq" id="XP_015068745.1">
    <property type="nucleotide sequence ID" value="XM_015213259.1"/>
</dbReference>
<evidence type="ECO:0000256" key="2">
    <source>
        <dbReference type="SAM" id="MobiDB-lite"/>
    </source>
</evidence>
<reference evidence="4" key="1">
    <citation type="journal article" date="2014" name="Nat. Genet.">
        <title>The genome of the stress-tolerant wild tomato species Solanum pennellii.</title>
        <authorList>
            <person name="Bolger A."/>
            <person name="Scossa F."/>
            <person name="Bolger M.E."/>
            <person name="Lanz C."/>
            <person name="Maumus F."/>
            <person name="Tohge T."/>
            <person name="Quesneville H."/>
            <person name="Alseekh S."/>
            <person name="Sorensen I."/>
            <person name="Lichtenstein G."/>
            <person name="Fich E.A."/>
            <person name="Conte M."/>
            <person name="Keller H."/>
            <person name="Schneeberger K."/>
            <person name="Schwacke R."/>
            <person name="Ofner I."/>
            <person name="Vrebalov J."/>
            <person name="Xu Y."/>
            <person name="Osorio S."/>
            <person name="Aflitos S.A."/>
            <person name="Schijlen E."/>
            <person name="Jimenez-Gomez J.M."/>
            <person name="Ryngajllo M."/>
            <person name="Kimura S."/>
            <person name="Kumar R."/>
            <person name="Koenig D."/>
            <person name="Headland L.R."/>
            <person name="Maloof J.N."/>
            <person name="Sinha N."/>
            <person name="van Ham R.C."/>
            <person name="Lankhorst R.K."/>
            <person name="Mao L."/>
            <person name="Vogel A."/>
            <person name="Arsova B."/>
            <person name="Panstruga R."/>
            <person name="Fei Z."/>
            <person name="Rose J.K."/>
            <person name="Zamir D."/>
            <person name="Carrari F."/>
            <person name="Giovannoni J.J."/>
            <person name="Weigel D."/>
            <person name="Usadel B."/>
            <person name="Fernie A.R."/>
        </authorList>
    </citation>
    <scope>NUCLEOTIDE SEQUENCE [LARGE SCALE GENOMIC DNA]</scope>
    <source>
        <strain evidence="4">cv. LA0716</strain>
    </source>
</reference>
<dbReference type="SMART" id="SM00343">
    <property type="entry name" value="ZnF_C2HC"/>
    <property type="match status" value="1"/>
</dbReference>
<dbReference type="InterPro" id="IPR036875">
    <property type="entry name" value="Znf_CCHC_sf"/>
</dbReference>
<feature type="compositionally biased region" description="Polar residues" evidence="2">
    <location>
        <begin position="92"/>
        <end position="107"/>
    </location>
</feature>
<evidence type="ECO:0000259" key="3">
    <source>
        <dbReference type="PROSITE" id="PS50158"/>
    </source>
</evidence>
<evidence type="ECO:0000313" key="4">
    <source>
        <dbReference type="Proteomes" id="UP000694930"/>
    </source>
</evidence>
<dbReference type="InterPro" id="IPR001878">
    <property type="entry name" value="Znf_CCHC"/>
</dbReference>
<keyword evidence="1" id="KW-0862">Zinc</keyword>
<dbReference type="Gene3D" id="4.10.60.10">
    <property type="entry name" value="Zinc finger, CCHC-type"/>
    <property type="match status" value="1"/>
</dbReference>
<evidence type="ECO:0000256" key="1">
    <source>
        <dbReference type="PROSITE-ProRule" id="PRU00047"/>
    </source>
</evidence>
<protein>
    <submittedName>
        <fullName evidence="5">Uncharacterized protein LOC107013320</fullName>
    </submittedName>
</protein>